<evidence type="ECO:0000313" key="1">
    <source>
        <dbReference type="EMBL" id="MBH1789749.1"/>
    </source>
</evidence>
<gene>
    <name evidence="1" type="ORF">I5V89_07635</name>
</gene>
<organism evidence="1 2">
    <name type="scientific">Stenotrophomonas maltophilia</name>
    <name type="common">Pseudomonas maltophilia</name>
    <name type="synonym">Xanthomonas maltophilia</name>
    <dbReference type="NCBI Taxonomy" id="40324"/>
    <lineage>
        <taxon>Bacteria</taxon>
        <taxon>Pseudomonadati</taxon>
        <taxon>Pseudomonadota</taxon>
        <taxon>Gammaproteobacteria</taxon>
        <taxon>Lysobacterales</taxon>
        <taxon>Lysobacteraceae</taxon>
        <taxon>Stenotrophomonas</taxon>
        <taxon>Stenotrophomonas maltophilia group</taxon>
    </lineage>
</organism>
<dbReference type="EMBL" id="JADUOV010000004">
    <property type="protein sequence ID" value="MBH1789749.1"/>
    <property type="molecule type" value="Genomic_DNA"/>
</dbReference>
<protein>
    <recommendedName>
        <fullName evidence="3">Tail fiber protein</fullName>
    </recommendedName>
</protein>
<dbReference type="RefSeq" id="WP_049419425.1">
    <property type="nucleotide sequence ID" value="NZ_JANKBX010000003.1"/>
</dbReference>
<evidence type="ECO:0008006" key="3">
    <source>
        <dbReference type="Google" id="ProtNLM"/>
    </source>
</evidence>
<comment type="caution">
    <text evidence="1">The sequence shown here is derived from an EMBL/GenBank/DDBJ whole genome shotgun (WGS) entry which is preliminary data.</text>
</comment>
<dbReference type="AlphaFoldDB" id="A0AA40Y2P9"/>
<sequence length="384" mass="41008">MTRKIIDLDTVQANGKRGETQRPAFTKINDNFAEVYGALDGVTAIGRRVDSLERALQTAVPGRNRLINGNFDFWQRATTGTTQGGEIYVADRWTAAALGCTHTANRGANLPAGGAAPESRRFLNSVVSKTSAGSSAYVAQKVESAATLSDGEVTVSGFAYGPPGKRIGVRLIQHFGTGGSPSAAVSVELGTVAVTAASWTYFQLSARLPSVKGKTLGSNADSDFLWLVVDLCADAYGGVISGQSGEFGLAMMQLERGNRATAFDLRPLADELQLCQRYYEKSYDVDVVPGTPTNSGRYSWGNSAASGATSYLSVPFKTRKRVTPVIVIRPNNNVVEPGYVNQDDSSRTPASVPTIATNVFEVAWGNAPGRWGGWFHWTADAEIY</sequence>
<proteinExistence type="predicted"/>
<name>A0AA40Y2P9_STEMA</name>
<accession>A0AA40Y2P9</accession>
<dbReference type="Proteomes" id="UP000634179">
    <property type="component" value="Unassembled WGS sequence"/>
</dbReference>
<evidence type="ECO:0000313" key="2">
    <source>
        <dbReference type="Proteomes" id="UP000634179"/>
    </source>
</evidence>
<reference evidence="1" key="1">
    <citation type="submission" date="2020-11" db="EMBL/GenBank/DDBJ databases">
        <title>Enhanced detection system for hospital associated transmission using whole genome sequencing surveillance.</title>
        <authorList>
            <person name="Harrison L.H."/>
            <person name="Van Tyne D."/>
            <person name="Marsh J.W."/>
            <person name="Griffith M.P."/>
            <person name="Snyder D.J."/>
            <person name="Cooper V.S."/>
            <person name="Mustapha M."/>
        </authorList>
    </citation>
    <scope>NUCLEOTIDE SEQUENCE</scope>
    <source>
        <strain evidence="1">STEN00053</strain>
    </source>
</reference>